<dbReference type="AlphaFoldDB" id="A0A6I6XIG0"/>
<feature type="compositionally biased region" description="Low complexity" evidence="1">
    <location>
        <begin position="147"/>
        <end position="161"/>
    </location>
</feature>
<dbReference type="InterPro" id="IPR022385">
    <property type="entry name" value="Rhs_assc_core"/>
</dbReference>
<dbReference type="Proteomes" id="UP000464480">
    <property type="component" value="Chromosome"/>
</dbReference>
<dbReference type="Gene3D" id="2.180.10.10">
    <property type="entry name" value="RHS repeat-associated core"/>
    <property type="match status" value="1"/>
</dbReference>
<feature type="region of interest" description="Disordered" evidence="1">
    <location>
        <begin position="78"/>
        <end position="178"/>
    </location>
</feature>
<protein>
    <recommendedName>
        <fullName evidence="4">RHS repeat-associated core domain-containing protein</fullName>
    </recommendedName>
</protein>
<sequence length="234" mass="25450">MLRYTCYGSDSVDGRGPSLLRFNGERMETWANYYFLGQGYRLYSAELMRFNSPDSVSPFASGGLNAYAYCAGDPVNYRDPDGHMPSRLPNYSPQQLSRSLPPSPIRSGSVTPSRARTRSLSSSPQPDWQRGRGAGANPSLGGSVRTSPPSSLGSNASSPNPELLGSPETPGTPPRAEHLHVEIGGRNNQVQPEQLIARLEMLLSDQGHRVQSDRRPDALGLVVPQIRESTPVSR</sequence>
<dbReference type="RefSeq" id="WP_159410716.1">
    <property type="nucleotide sequence ID" value="NZ_CP026115.2"/>
</dbReference>
<gene>
    <name evidence="2" type="ORF">C2H86_13620</name>
</gene>
<reference evidence="2 3" key="1">
    <citation type="submission" date="2020-02" db="EMBL/GenBank/DDBJ databases">
        <title>Pseudomonas Putida W5 Complete Genome Assembly.</title>
        <authorList>
            <person name="Yuan Z.-C."/>
            <person name="Shaw G.A."/>
            <person name="Cusano A.D."/>
            <person name="Caddey B.J."/>
            <person name="Weselowski B.J."/>
        </authorList>
    </citation>
    <scope>NUCLEOTIDE SEQUENCE [LARGE SCALE GENOMIC DNA]</scope>
    <source>
        <strain evidence="2 3">W5</strain>
    </source>
</reference>
<evidence type="ECO:0000313" key="2">
    <source>
        <dbReference type="EMBL" id="QHG65380.1"/>
    </source>
</evidence>
<dbReference type="EMBL" id="CP026115">
    <property type="protein sequence ID" value="QHG65380.1"/>
    <property type="molecule type" value="Genomic_DNA"/>
</dbReference>
<name>A0A6I6XIG0_PSEPU</name>
<feature type="compositionally biased region" description="Low complexity" evidence="1">
    <location>
        <begin position="92"/>
        <end position="109"/>
    </location>
</feature>
<feature type="compositionally biased region" description="Polar residues" evidence="1">
    <location>
        <begin position="110"/>
        <end position="126"/>
    </location>
</feature>
<evidence type="ECO:0008006" key="4">
    <source>
        <dbReference type="Google" id="ProtNLM"/>
    </source>
</evidence>
<evidence type="ECO:0000313" key="3">
    <source>
        <dbReference type="Proteomes" id="UP000464480"/>
    </source>
</evidence>
<proteinExistence type="predicted"/>
<dbReference type="NCBIfam" id="TIGR03696">
    <property type="entry name" value="Rhs_assc_core"/>
    <property type="match status" value="1"/>
</dbReference>
<organism evidence="2 3">
    <name type="scientific">Pseudomonas putida</name>
    <name type="common">Arthrobacter siderocapsulatus</name>
    <dbReference type="NCBI Taxonomy" id="303"/>
    <lineage>
        <taxon>Bacteria</taxon>
        <taxon>Pseudomonadati</taxon>
        <taxon>Pseudomonadota</taxon>
        <taxon>Gammaproteobacteria</taxon>
        <taxon>Pseudomonadales</taxon>
        <taxon>Pseudomonadaceae</taxon>
        <taxon>Pseudomonas</taxon>
    </lineage>
</organism>
<dbReference type="SUPFAM" id="SSF56399">
    <property type="entry name" value="ADP-ribosylation"/>
    <property type="match status" value="1"/>
</dbReference>
<accession>A0A6I6XIG0</accession>
<evidence type="ECO:0000256" key="1">
    <source>
        <dbReference type="SAM" id="MobiDB-lite"/>
    </source>
</evidence>